<keyword evidence="4" id="KW-1185">Reference proteome</keyword>
<dbReference type="Gene3D" id="3.40.1440.10">
    <property type="entry name" value="GIY-YIG endonuclease"/>
    <property type="match status" value="1"/>
</dbReference>
<dbReference type="EMBL" id="JAINVV010000001">
    <property type="protein sequence ID" value="MBY8820972.1"/>
    <property type="molecule type" value="Genomic_DNA"/>
</dbReference>
<dbReference type="CDD" id="cd10448">
    <property type="entry name" value="GIY-YIG_unchar_3"/>
    <property type="match status" value="1"/>
</dbReference>
<dbReference type="PROSITE" id="PS50164">
    <property type="entry name" value="GIY_YIG"/>
    <property type="match status" value="1"/>
</dbReference>
<comment type="similarity">
    <text evidence="1">Belongs to the UPF0213 family.</text>
</comment>
<evidence type="ECO:0000313" key="3">
    <source>
        <dbReference type="EMBL" id="MBY8820972.1"/>
    </source>
</evidence>
<sequence length="97" mass="11372">MAVGGWTYIMTNRRRGTLYIGVTSNLPARVNQYRMGNGSEFCRRYKLSRLVLAEHHVTMLDAIAREKALKEWKRDWKIELIETANPAWEDLFQSINN</sequence>
<comment type="caution">
    <text evidence="3">The sequence shown here is derived from an EMBL/GenBank/DDBJ whole genome shotgun (WGS) entry which is preliminary data.</text>
</comment>
<accession>A0ABS7PI45</accession>
<proteinExistence type="inferred from homology"/>
<dbReference type="InterPro" id="IPR000305">
    <property type="entry name" value="GIY-YIG_endonuc"/>
</dbReference>
<dbReference type="InterPro" id="IPR050190">
    <property type="entry name" value="UPF0213_domain"/>
</dbReference>
<dbReference type="RefSeq" id="WP_222988066.1">
    <property type="nucleotide sequence ID" value="NZ_JAINVV010000001.1"/>
</dbReference>
<dbReference type="InterPro" id="IPR035901">
    <property type="entry name" value="GIY-YIG_endonuc_sf"/>
</dbReference>
<dbReference type="Proteomes" id="UP000706039">
    <property type="component" value="Unassembled WGS sequence"/>
</dbReference>
<evidence type="ECO:0000256" key="1">
    <source>
        <dbReference type="ARBA" id="ARBA00007435"/>
    </source>
</evidence>
<evidence type="ECO:0000313" key="4">
    <source>
        <dbReference type="Proteomes" id="UP000706039"/>
    </source>
</evidence>
<dbReference type="PANTHER" id="PTHR34477">
    <property type="entry name" value="UPF0213 PROTEIN YHBQ"/>
    <property type="match status" value="1"/>
</dbReference>
<gene>
    <name evidence="3" type="ORF">K7G82_01635</name>
</gene>
<feature type="domain" description="GIY-YIG" evidence="2">
    <location>
        <begin position="3"/>
        <end position="79"/>
    </location>
</feature>
<dbReference type="Pfam" id="PF01541">
    <property type="entry name" value="GIY-YIG"/>
    <property type="match status" value="1"/>
</dbReference>
<evidence type="ECO:0000259" key="2">
    <source>
        <dbReference type="PROSITE" id="PS50164"/>
    </source>
</evidence>
<protein>
    <submittedName>
        <fullName evidence="3">GIY-YIG nuclease family protein</fullName>
    </submittedName>
</protein>
<reference evidence="3 4" key="1">
    <citation type="submission" date="2021-08" db="EMBL/GenBank/DDBJ databases">
        <authorList>
            <person name="Tuo L."/>
        </authorList>
    </citation>
    <scope>NUCLEOTIDE SEQUENCE [LARGE SCALE GENOMIC DNA]</scope>
    <source>
        <strain evidence="3 4">JCM 31229</strain>
    </source>
</reference>
<organism evidence="3 4">
    <name type="scientific">Sphingomonas colocasiae</name>
    <dbReference type="NCBI Taxonomy" id="1848973"/>
    <lineage>
        <taxon>Bacteria</taxon>
        <taxon>Pseudomonadati</taxon>
        <taxon>Pseudomonadota</taxon>
        <taxon>Alphaproteobacteria</taxon>
        <taxon>Sphingomonadales</taxon>
        <taxon>Sphingomonadaceae</taxon>
        <taxon>Sphingomonas</taxon>
    </lineage>
</organism>
<dbReference type="PANTHER" id="PTHR34477:SF5">
    <property type="entry name" value="BSL5627 PROTEIN"/>
    <property type="match status" value="1"/>
</dbReference>
<name>A0ABS7PI45_9SPHN</name>
<dbReference type="SMART" id="SM00465">
    <property type="entry name" value="GIYc"/>
    <property type="match status" value="1"/>
</dbReference>
<dbReference type="SUPFAM" id="SSF82771">
    <property type="entry name" value="GIY-YIG endonuclease"/>
    <property type="match status" value="1"/>
</dbReference>